<evidence type="ECO:0000256" key="1">
    <source>
        <dbReference type="ARBA" id="ARBA00004141"/>
    </source>
</evidence>
<dbReference type="Pfam" id="PF01040">
    <property type="entry name" value="UbiA"/>
    <property type="match status" value="1"/>
</dbReference>
<dbReference type="Proteomes" id="UP001271249">
    <property type="component" value="Unassembled WGS sequence"/>
</dbReference>
<dbReference type="InterPro" id="IPR000537">
    <property type="entry name" value="UbiA_prenyltransferase"/>
</dbReference>
<feature type="transmembrane region" description="Helical" evidence="6">
    <location>
        <begin position="342"/>
        <end position="360"/>
    </location>
</feature>
<dbReference type="CDD" id="cd13963">
    <property type="entry name" value="PT_UbiA_2"/>
    <property type="match status" value="1"/>
</dbReference>
<feature type="transmembrane region" description="Helical" evidence="6">
    <location>
        <begin position="262"/>
        <end position="286"/>
    </location>
</feature>
<keyword evidence="4 6" id="KW-1133">Transmembrane helix</keyword>
<dbReference type="EMBL" id="JAVIJC010000014">
    <property type="protein sequence ID" value="MDX8492842.1"/>
    <property type="molecule type" value="Genomic_DNA"/>
</dbReference>
<evidence type="ECO:0000256" key="4">
    <source>
        <dbReference type="ARBA" id="ARBA00022989"/>
    </source>
</evidence>
<keyword evidence="5 6" id="KW-0472">Membrane</keyword>
<evidence type="ECO:0000256" key="6">
    <source>
        <dbReference type="SAM" id="Phobius"/>
    </source>
</evidence>
<gene>
    <name evidence="7" type="ORF">RFN29_14785</name>
</gene>
<evidence type="ECO:0000256" key="3">
    <source>
        <dbReference type="ARBA" id="ARBA00022692"/>
    </source>
</evidence>
<dbReference type="InterPro" id="IPR039653">
    <property type="entry name" value="Prenyltransferase"/>
</dbReference>
<comment type="subcellular location">
    <subcellularLocation>
        <location evidence="1">Membrane</location>
        <topology evidence="1">Multi-pass membrane protein</topology>
    </subcellularLocation>
</comment>
<organism evidence="7 8">
    <name type="scientific">Mesorhizobium captivum</name>
    <dbReference type="NCBI Taxonomy" id="3072319"/>
    <lineage>
        <taxon>Bacteria</taxon>
        <taxon>Pseudomonadati</taxon>
        <taxon>Pseudomonadota</taxon>
        <taxon>Alphaproteobacteria</taxon>
        <taxon>Hyphomicrobiales</taxon>
        <taxon>Phyllobacteriaceae</taxon>
        <taxon>Mesorhizobium</taxon>
    </lineage>
</organism>
<name>A0ABU4Z0W1_9HYPH</name>
<accession>A0ABU4Z0W1</accession>
<reference evidence="7 8" key="1">
    <citation type="submission" date="2023-08" db="EMBL/GenBank/DDBJ databases">
        <title>Implementing the SeqCode for naming new Mesorhizobium species isolated from Vachellia karroo root nodules.</title>
        <authorList>
            <person name="Van Lill M."/>
        </authorList>
    </citation>
    <scope>NUCLEOTIDE SEQUENCE [LARGE SCALE GENOMIC DNA]</scope>
    <source>
        <strain evidence="7 8">VK22B</strain>
    </source>
</reference>
<comment type="caution">
    <text evidence="7">The sequence shown here is derived from an EMBL/GenBank/DDBJ whole genome shotgun (WGS) entry which is preliminary data.</text>
</comment>
<evidence type="ECO:0000256" key="2">
    <source>
        <dbReference type="ARBA" id="ARBA00022475"/>
    </source>
</evidence>
<feature type="transmembrane region" description="Helical" evidence="6">
    <location>
        <begin position="461"/>
        <end position="478"/>
    </location>
</feature>
<evidence type="ECO:0000256" key="5">
    <source>
        <dbReference type="ARBA" id="ARBA00023136"/>
    </source>
</evidence>
<keyword evidence="2" id="KW-1003">Cell membrane</keyword>
<dbReference type="PANTHER" id="PTHR11048">
    <property type="entry name" value="PRENYLTRANSFERASES"/>
    <property type="match status" value="1"/>
</dbReference>
<protein>
    <submittedName>
        <fullName evidence="7">UbiA family prenyltransferase</fullName>
    </submittedName>
</protein>
<dbReference type="InterPro" id="IPR023214">
    <property type="entry name" value="HAD_sf"/>
</dbReference>
<dbReference type="InterPro" id="IPR044878">
    <property type="entry name" value="UbiA_sf"/>
</dbReference>
<feature type="transmembrane region" description="Helical" evidence="6">
    <location>
        <begin position="421"/>
        <end position="440"/>
    </location>
</feature>
<dbReference type="InterPro" id="IPR036412">
    <property type="entry name" value="HAD-like_sf"/>
</dbReference>
<dbReference type="Pfam" id="PF12710">
    <property type="entry name" value="HAD"/>
    <property type="match status" value="1"/>
</dbReference>
<keyword evidence="3 6" id="KW-0812">Transmembrane</keyword>
<dbReference type="PANTHER" id="PTHR11048:SF5">
    <property type="entry name" value="DECAPRENYL-PHOSPHATE PHOSPHORIBOSYLTRANSFERASE"/>
    <property type="match status" value="1"/>
</dbReference>
<dbReference type="NCBIfam" id="NF006088">
    <property type="entry name" value="PRK08238.1"/>
    <property type="match status" value="1"/>
</dbReference>
<feature type="transmembrane region" description="Helical" evidence="6">
    <location>
        <begin position="292"/>
        <end position="310"/>
    </location>
</feature>
<dbReference type="Gene3D" id="3.40.50.1000">
    <property type="entry name" value="HAD superfamily/HAD-like"/>
    <property type="match status" value="1"/>
</dbReference>
<evidence type="ECO:0000313" key="7">
    <source>
        <dbReference type="EMBL" id="MDX8492842.1"/>
    </source>
</evidence>
<evidence type="ECO:0000313" key="8">
    <source>
        <dbReference type="Proteomes" id="UP001271249"/>
    </source>
</evidence>
<keyword evidence="8" id="KW-1185">Reference proteome</keyword>
<proteinExistence type="predicted"/>
<dbReference type="SUPFAM" id="SSF56784">
    <property type="entry name" value="HAD-like"/>
    <property type="match status" value="1"/>
</dbReference>
<dbReference type="RefSeq" id="WP_320226832.1">
    <property type="nucleotide sequence ID" value="NZ_JAVIJB010000021.1"/>
</dbReference>
<dbReference type="Gene3D" id="1.10.357.140">
    <property type="entry name" value="UbiA prenyltransferase"/>
    <property type="match status" value="1"/>
</dbReference>
<sequence length="479" mass="53085">MDARSDRNAIPLAVDLDGTLIATDLLWEGLFVLLKKNPLYLFLVPLWLTGGPARLKQEIARRIDIDPASLPYRIELLERLRAEHEDGRKIVLATGTPRKFAETIAVYLGIFDRVLATDGPHNLTSGRKRASLVAAYGDAGFDYAGNSRHDLKVFDAARNAIVVAPDRSAQRWQAAHGAETMPAPKPTLKTYVKMLRVHQWLKNSLIAVPMVLSHEYFNVNMIWQCALAFVSFSAVASAIYIVNDFFDLALDRKHPTKRDRPFASGALSIPFGLGAILVLLAIGIAIGCLLPIEFLGVLCGYMIVTTAYSLSFKRMLLIDVLTLAGLYTIRVLAGAAATGVDVSFWLLAFSIFFFLSLALVKRFVELRTTTIPAGERIAGRGYRTEDQEIVAQAGMASAFSSALVLALYMDSVAVRELYPHPWVMWPLAPIVLYLTMRVWILARRDEMHDDPVVFIIRDWRSQIVVAIGSALLVAGGWGW</sequence>
<feature type="transmembrane region" description="Helical" evidence="6">
    <location>
        <begin position="221"/>
        <end position="242"/>
    </location>
</feature>
<feature type="transmembrane region" description="Helical" evidence="6">
    <location>
        <begin position="317"/>
        <end position="336"/>
    </location>
</feature>
<feature type="transmembrane region" description="Helical" evidence="6">
    <location>
        <begin position="389"/>
        <end position="409"/>
    </location>
</feature>